<dbReference type="InterPro" id="IPR005467">
    <property type="entry name" value="His_kinase_dom"/>
</dbReference>
<feature type="transmembrane region" description="Helical" evidence="14">
    <location>
        <begin position="12"/>
        <end position="32"/>
    </location>
</feature>
<reference evidence="17 18" key="1">
    <citation type="submission" date="2020-08" db="EMBL/GenBank/DDBJ databases">
        <title>Genomic Encyclopedia of Type Strains, Phase IV (KMG-IV): sequencing the most valuable type-strain genomes for metagenomic binning, comparative biology and taxonomic classification.</title>
        <authorList>
            <person name="Goeker M."/>
        </authorList>
    </citation>
    <scope>NUCLEOTIDE SEQUENCE [LARGE SCALE GENOMIC DNA]</scope>
    <source>
        <strain evidence="17 18">DSM 106146</strain>
    </source>
</reference>
<dbReference type="Pfam" id="PF00672">
    <property type="entry name" value="HAMP"/>
    <property type="match status" value="1"/>
</dbReference>
<dbReference type="SMART" id="SM00304">
    <property type="entry name" value="HAMP"/>
    <property type="match status" value="1"/>
</dbReference>
<dbReference type="PANTHER" id="PTHR45528:SF1">
    <property type="entry name" value="SENSOR HISTIDINE KINASE CPXA"/>
    <property type="match status" value="1"/>
</dbReference>
<evidence type="ECO:0000256" key="2">
    <source>
        <dbReference type="ARBA" id="ARBA00004651"/>
    </source>
</evidence>
<evidence type="ECO:0000256" key="14">
    <source>
        <dbReference type="SAM" id="Phobius"/>
    </source>
</evidence>
<dbReference type="Gene3D" id="6.10.340.10">
    <property type="match status" value="1"/>
</dbReference>
<dbReference type="EMBL" id="JACHFW010000024">
    <property type="protein sequence ID" value="MBB5266265.1"/>
    <property type="molecule type" value="Genomic_DNA"/>
</dbReference>
<dbReference type="InterPro" id="IPR036097">
    <property type="entry name" value="HisK_dim/P_sf"/>
</dbReference>
<dbReference type="InterPro" id="IPR003660">
    <property type="entry name" value="HAMP_dom"/>
</dbReference>
<keyword evidence="10" id="KW-0067">ATP-binding</keyword>
<evidence type="ECO:0000313" key="17">
    <source>
        <dbReference type="EMBL" id="MBB5266265.1"/>
    </source>
</evidence>
<evidence type="ECO:0000256" key="3">
    <source>
        <dbReference type="ARBA" id="ARBA00012438"/>
    </source>
</evidence>
<dbReference type="EC" id="2.7.13.3" evidence="3"/>
<evidence type="ECO:0000256" key="5">
    <source>
        <dbReference type="ARBA" id="ARBA00022553"/>
    </source>
</evidence>
<dbReference type="InterPro" id="IPR003594">
    <property type="entry name" value="HATPase_dom"/>
</dbReference>
<dbReference type="Pfam" id="PF02518">
    <property type="entry name" value="HATPase_c"/>
    <property type="match status" value="1"/>
</dbReference>
<evidence type="ECO:0000256" key="7">
    <source>
        <dbReference type="ARBA" id="ARBA00022692"/>
    </source>
</evidence>
<dbReference type="AlphaFoldDB" id="A0A7W8HDE7"/>
<evidence type="ECO:0000256" key="10">
    <source>
        <dbReference type="ARBA" id="ARBA00022840"/>
    </source>
</evidence>
<evidence type="ECO:0000256" key="9">
    <source>
        <dbReference type="ARBA" id="ARBA00022777"/>
    </source>
</evidence>
<dbReference type="SUPFAM" id="SSF47384">
    <property type="entry name" value="Homodimeric domain of signal transducing histidine kinase"/>
    <property type="match status" value="1"/>
</dbReference>
<dbReference type="Proteomes" id="UP000543642">
    <property type="component" value="Unassembled WGS sequence"/>
</dbReference>
<keyword evidence="11 14" id="KW-1133">Transmembrane helix</keyword>
<dbReference type="PRINTS" id="PR00344">
    <property type="entry name" value="BCTRLSENSOR"/>
</dbReference>
<dbReference type="GO" id="GO:0005524">
    <property type="term" value="F:ATP binding"/>
    <property type="evidence" value="ECO:0007669"/>
    <property type="project" value="UniProtKB-KW"/>
</dbReference>
<dbReference type="PROSITE" id="PS50109">
    <property type="entry name" value="HIS_KIN"/>
    <property type="match status" value="1"/>
</dbReference>
<comment type="catalytic activity">
    <reaction evidence="1">
        <text>ATP + protein L-histidine = ADP + protein N-phospho-L-histidine.</text>
        <dbReference type="EC" id="2.7.13.3"/>
    </reaction>
</comment>
<feature type="domain" description="HAMP" evidence="16">
    <location>
        <begin position="95"/>
        <end position="148"/>
    </location>
</feature>
<proteinExistence type="predicted"/>
<dbReference type="FunFam" id="3.30.565.10:FF:000006">
    <property type="entry name" value="Sensor histidine kinase WalK"/>
    <property type="match status" value="1"/>
</dbReference>
<dbReference type="InterPro" id="IPR036890">
    <property type="entry name" value="HATPase_C_sf"/>
</dbReference>
<evidence type="ECO:0000256" key="13">
    <source>
        <dbReference type="ARBA" id="ARBA00023136"/>
    </source>
</evidence>
<dbReference type="SMART" id="SM00387">
    <property type="entry name" value="HATPase_c"/>
    <property type="match status" value="1"/>
</dbReference>
<feature type="domain" description="Histidine kinase" evidence="15">
    <location>
        <begin position="156"/>
        <end position="364"/>
    </location>
</feature>
<evidence type="ECO:0000256" key="4">
    <source>
        <dbReference type="ARBA" id="ARBA00022475"/>
    </source>
</evidence>
<feature type="transmembrane region" description="Helical" evidence="14">
    <location>
        <begin position="76"/>
        <end position="94"/>
    </location>
</feature>
<organism evidence="17 18">
    <name type="scientific">Catenibacillus scindens</name>
    <dbReference type="NCBI Taxonomy" id="673271"/>
    <lineage>
        <taxon>Bacteria</taxon>
        <taxon>Bacillati</taxon>
        <taxon>Bacillota</taxon>
        <taxon>Clostridia</taxon>
        <taxon>Lachnospirales</taxon>
        <taxon>Lachnospiraceae</taxon>
        <taxon>Catenibacillus</taxon>
    </lineage>
</organism>
<evidence type="ECO:0000313" key="18">
    <source>
        <dbReference type="Proteomes" id="UP000543642"/>
    </source>
</evidence>
<dbReference type="CDD" id="cd00075">
    <property type="entry name" value="HATPase"/>
    <property type="match status" value="1"/>
</dbReference>
<dbReference type="InterPro" id="IPR004358">
    <property type="entry name" value="Sig_transdc_His_kin-like_C"/>
</dbReference>
<dbReference type="InterPro" id="IPR050398">
    <property type="entry name" value="HssS/ArlS-like"/>
</dbReference>
<dbReference type="SUPFAM" id="SSF55874">
    <property type="entry name" value="ATPase domain of HSP90 chaperone/DNA topoisomerase II/histidine kinase"/>
    <property type="match status" value="1"/>
</dbReference>
<accession>A0A7W8HDE7</accession>
<dbReference type="SMART" id="SM00388">
    <property type="entry name" value="HisKA"/>
    <property type="match status" value="1"/>
</dbReference>
<evidence type="ECO:0000259" key="15">
    <source>
        <dbReference type="PROSITE" id="PS50109"/>
    </source>
</evidence>
<dbReference type="Pfam" id="PF00512">
    <property type="entry name" value="HisKA"/>
    <property type="match status" value="1"/>
</dbReference>
<dbReference type="RefSeq" id="WP_183776619.1">
    <property type="nucleotide sequence ID" value="NZ_JACHFW010000024.1"/>
</dbReference>
<evidence type="ECO:0000256" key="12">
    <source>
        <dbReference type="ARBA" id="ARBA00023012"/>
    </source>
</evidence>
<evidence type="ECO:0000256" key="6">
    <source>
        <dbReference type="ARBA" id="ARBA00022679"/>
    </source>
</evidence>
<dbReference type="Gene3D" id="1.10.287.130">
    <property type="match status" value="1"/>
</dbReference>
<evidence type="ECO:0000259" key="16">
    <source>
        <dbReference type="PROSITE" id="PS50885"/>
    </source>
</evidence>
<dbReference type="PROSITE" id="PS50885">
    <property type="entry name" value="HAMP"/>
    <property type="match status" value="1"/>
</dbReference>
<name>A0A7W8HDE7_9FIRM</name>
<keyword evidence="8" id="KW-0547">Nucleotide-binding</keyword>
<evidence type="ECO:0000256" key="11">
    <source>
        <dbReference type="ARBA" id="ARBA00022989"/>
    </source>
</evidence>
<sequence length="364" mass="40068">MKRSIPLKLKLTTISVCILTVMCVAFAISTIYSTNGLVQATITTPAISVDESMPAITSEPSVAVTEALWQFRGTTVLVMLCLIAIGSALTYLFASRTLKPLEDLTERVQHIDIHNLDEGVSIPQTKDEVAKLAQAFQNMTEKLNLSYQVQKNFSANAAHELRTPLAAIQTQLDVFQMKPDRNPEEYTNLLQSIGESTERLSNLVKDLLTFTNEQGIGKKEPVELRPLLEETVFELEEYAATKQIEITISGQGTVLGDDSLLQRAFFNLISNAIRYNVDCGSIFIEITDAQVTIADTGIGIPDEAKSHIFDTFFCVDKSRSRELGGSGLGLAIVKSIIEKHNGYIYVKNNQPQGSIFIVGFNGNI</sequence>
<evidence type="ECO:0000256" key="1">
    <source>
        <dbReference type="ARBA" id="ARBA00000085"/>
    </source>
</evidence>
<dbReference type="GO" id="GO:0005886">
    <property type="term" value="C:plasma membrane"/>
    <property type="evidence" value="ECO:0007669"/>
    <property type="project" value="UniProtKB-SubCell"/>
</dbReference>
<dbReference type="FunFam" id="1.10.287.130:FF:000001">
    <property type="entry name" value="Two-component sensor histidine kinase"/>
    <property type="match status" value="1"/>
</dbReference>
<keyword evidence="6" id="KW-0808">Transferase</keyword>
<dbReference type="CDD" id="cd06225">
    <property type="entry name" value="HAMP"/>
    <property type="match status" value="1"/>
</dbReference>
<keyword evidence="9 17" id="KW-0418">Kinase</keyword>
<keyword evidence="7 14" id="KW-0812">Transmembrane</keyword>
<dbReference type="Gene3D" id="3.30.565.10">
    <property type="entry name" value="Histidine kinase-like ATPase, C-terminal domain"/>
    <property type="match status" value="1"/>
</dbReference>
<keyword evidence="13 14" id="KW-0472">Membrane</keyword>
<protein>
    <recommendedName>
        <fullName evidence="3">histidine kinase</fullName>
        <ecNumber evidence="3">2.7.13.3</ecNumber>
    </recommendedName>
</protein>
<comment type="subcellular location">
    <subcellularLocation>
        <location evidence="2">Cell membrane</location>
        <topology evidence="2">Multi-pass membrane protein</topology>
    </subcellularLocation>
</comment>
<keyword evidence="18" id="KW-1185">Reference proteome</keyword>
<dbReference type="GO" id="GO:0000155">
    <property type="term" value="F:phosphorelay sensor kinase activity"/>
    <property type="evidence" value="ECO:0007669"/>
    <property type="project" value="InterPro"/>
</dbReference>
<keyword evidence="12" id="KW-0902">Two-component regulatory system</keyword>
<dbReference type="CDD" id="cd00082">
    <property type="entry name" value="HisKA"/>
    <property type="match status" value="1"/>
</dbReference>
<comment type="caution">
    <text evidence="17">The sequence shown here is derived from an EMBL/GenBank/DDBJ whole genome shotgun (WGS) entry which is preliminary data.</text>
</comment>
<evidence type="ECO:0000256" key="8">
    <source>
        <dbReference type="ARBA" id="ARBA00022741"/>
    </source>
</evidence>
<dbReference type="SUPFAM" id="SSF158472">
    <property type="entry name" value="HAMP domain-like"/>
    <property type="match status" value="1"/>
</dbReference>
<dbReference type="PANTHER" id="PTHR45528">
    <property type="entry name" value="SENSOR HISTIDINE KINASE CPXA"/>
    <property type="match status" value="1"/>
</dbReference>
<dbReference type="InterPro" id="IPR003661">
    <property type="entry name" value="HisK_dim/P_dom"/>
</dbReference>
<gene>
    <name evidence="17" type="ORF">HNP82_003422</name>
</gene>
<keyword evidence="5" id="KW-0597">Phosphoprotein</keyword>
<keyword evidence="4" id="KW-1003">Cell membrane</keyword>